<feature type="compositionally biased region" description="Basic and acidic residues" evidence="5">
    <location>
        <begin position="883"/>
        <end position="917"/>
    </location>
</feature>
<feature type="compositionally biased region" description="Low complexity" evidence="5">
    <location>
        <begin position="145"/>
        <end position="157"/>
    </location>
</feature>
<feature type="compositionally biased region" description="Basic and acidic residues" evidence="5">
    <location>
        <begin position="1410"/>
        <end position="1420"/>
    </location>
</feature>
<proteinExistence type="predicted"/>
<dbReference type="STRING" id="1141098.A0A1Y2EDX1"/>
<feature type="compositionally biased region" description="Polar residues" evidence="5">
    <location>
        <begin position="827"/>
        <end position="837"/>
    </location>
</feature>
<dbReference type="InterPro" id="IPR000571">
    <property type="entry name" value="Znf_CCCH"/>
</dbReference>
<feature type="domain" description="C3H1-type" evidence="6">
    <location>
        <begin position="1474"/>
        <end position="1501"/>
    </location>
</feature>
<feature type="region of interest" description="Disordered" evidence="5">
    <location>
        <begin position="1361"/>
        <end position="1470"/>
    </location>
</feature>
<dbReference type="PROSITE" id="PS50103">
    <property type="entry name" value="ZF_C3H1"/>
    <property type="match status" value="1"/>
</dbReference>
<dbReference type="GO" id="GO:0008270">
    <property type="term" value="F:zinc ion binding"/>
    <property type="evidence" value="ECO:0007669"/>
    <property type="project" value="UniProtKB-KW"/>
</dbReference>
<feature type="compositionally biased region" description="Basic and acidic residues" evidence="5">
    <location>
        <begin position="1440"/>
        <end position="1468"/>
    </location>
</feature>
<feature type="compositionally biased region" description="Basic and acidic residues" evidence="5">
    <location>
        <begin position="851"/>
        <end position="867"/>
    </location>
</feature>
<feature type="compositionally biased region" description="Polar residues" evidence="5">
    <location>
        <begin position="269"/>
        <end position="278"/>
    </location>
</feature>
<feature type="region of interest" description="Disordered" evidence="5">
    <location>
        <begin position="451"/>
        <end position="491"/>
    </location>
</feature>
<feature type="region of interest" description="Disordered" evidence="5">
    <location>
        <begin position="1141"/>
        <end position="1160"/>
    </location>
</feature>
<sequence length="1508" mass="165590">MAQGGHSWPSGHYDPNIVNHADDVAAYDTSNFDFQHFAPTQSNNAYGGYLPGLSISAFGQDNSHGYPTGNFAENDHSNAEMGQERSVGFMPNSFSGHEHPISEYTTTGHSQEYPNVPGSIGESWHNQASHHQTNFGQPQMPYDHQSAQQQYHQQQFQAPSHVPIATPPPGQRTGAHFGVENGSKPSFQQVHLNSQPSQIGEPQYAFQGHQGQFMAAQFAQSQPQSPVGLQNQNPTRGQSFRMPGPVTTPTGSPYPGPQPPAPQVKRTKPTTSVATARTDSPAAMSNALSSAPPPVAPHHANSQPPITHAGAVQPSLAHYASQPSGNSGDATATAWGSTDINDGMKQVNGCKNLFFSDIPLNDNIPEVRRTAEKPWLAGWNASTKPLLPKLGRPLPAEIVRDYVGRTQLLQDPNLGAKDRQTTMEEVKKLEQQFVVVTGKAVQELAKEANSKKLSTVRKTKASNNSDSDSDDPTKETDRKARQIKMAERPSDPVRAVEQEIVKILWHDPDEAHNSKKTAIAIDAFGNQVDKLWREVKRVREEAKVAKDKTALQQEFQVKANCMHAAIQTALDYGDAWTVRYLGDNTKMLTQLINALKYSYKLGDFDGVLPKSILHLMSQFTTVRSSLLNDTFKLKKTREKYEDDIDKECRDYFDRIFSNAEEADRKARDEAAKKAKESGGADEPKGVSSISKRPPSIMARDLQSASKMKNKAQPTGSSSSEIRHTSNDDSNTASPLKRARENDVDSRVSKKPMVESSAKRPRDEDGESRATKKMALDSSSTQSTAKTTSAMPSSTTATIAQPRVRPPGSILPGRARPTPKPTPKKPEAQQSSISSTISGLLAEIAKPTPVAKAREEPARAPETPEEKAKRLRKEARRGRTVTWKPDHELTEVRIFQHDSAEDEGRASNMIRDARDNRSEGQMLKRGIQNEEEEDGDADGQGDATKEVSIHPWVEPSAIDMSVIDRQQRDKSFVTRGGARTFHTDQQTFMGEYERTELMAVYTSGSDIPETPKSPTRKTTDSKSASPKIGYLPSDQPKLQEFHRRALESRQFGRDASLQLVTQRLRTPDTTAPSELDKVLGLLRNASGVNQAQPSASSYSLSANMSHSNSPSASYPSQSPQSCEARDAEVYRLLTLDVVKNWKDPNPYDPAHPKTTRRSDYADPKVQADADAFENICEAFKGKHFPANEPPEYMRENPTQVKEWQDGYDKDMAANASKEATQRAQKLHEQNPNRSATIGQLPVALSTTQSLQDPNAAATAAAAAWYAQFAQAQSQAQAPAPSSASISAPAQAQQSDYSQYALILQQVQALQAAQANQGTQAYQGYQGYPGYQGYLAQPSQTTQAPAAPQDSNPQLQAVLAALSGQSTQQQAPAIQPSLQDNDPTNAYWRSWQQSTQNYGQSQFQPPSSQSQQHRDRDRERGNRSSTFGSGADASLDYGPSEYESRDKGSRGRKDKEKSNFHGRGGKEHNKGINRALIGTKACSFWAEGKCAKGDQCTFRHDPDDLKKAKR</sequence>
<keyword evidence="8" id="KW-1185">Reference proteome</keyword>
<feature type="compositionally biased region" description="Acidic residues" evidence="5">
    <location>
        <begin position="928"/>
        <end position="938"/>
    </location>
</feature>
<feature type="compositionally biased region" description="Low complexity" evidence="5">
    <location>
        <begin position="217"/>
        <end position="226"/>
    </location>
</feature>
<comment type="caution">
    <text evidence="7">The sequence shown here is derived from an EMBL/GenBank/DDBJ whole genome shotgun (WGS) entry which is preliminary data.</text>
</comment>
<evidence type="ECO:0000313" key="8">
    <source>
        <dbReference type="Proteomes" id="UP000193689"/>
    </source>
</evidence>
<feature type="zinc finger region" description="C3H1-type" evidence="4">
    <location>
        <begin position="1474"/>
        <end position="1501"/>
    </location>
</feature>
<evidence type="ECO:0000256" key="4">
    <source>
        <dbReference type="PROSITE-ProRule" id="PRU00723"/>
    </source>
</evidence>
<accession>A0A1Y2EDX1</accession>
<evidence type="ECO:0000256" key="5">
    <source>
        <dbReference type="SAM" id="MobiDB-lite"/>
    </source>
</evidence>
<feature type="region of interest" description="Disordered" evidence="5">
    <location>
        <begin position="126"/>
        <end position="184"/>
    </location>
</feature>
<feature type="compositionally biased region" description="Polar residues" evidence="5">
    <location>
        <begin position="126"/>
        <end position="137"/>
    </location>
</feature>
<evidence type="ECO:0000313" key="7">
    <source>
        <dbReference type="EMBL" id="ORY68985.1"/>
    </source>
</evidence>
<feature type="compositionally biased region" description="Polar residues" evidence="5">
    <location>
        <begin position="702"/>
        <end position="719"/>
    </location>
</feature>
<name>A0A1Y2EDX1_9PEZI</name>
<dbReference type="EMBL" id="MCFJ01000003">
    <property type="protein sequence ID" value="ORY68985.1"/>
    <property type="molecule type" value="Genomic_DNA"/>
</dbReference>
<dbReference type="RefSeq" id="XP_040719272.1">
    <property type="nucleotide sequence ID" value="XM_040853640.1"/>
</dbReference>
<feature type="region of interest" description="Disordered" evidence="5">
    <location>
        <begin position="1213"/>
        <end position="1234"/>
    </location>
</feature>
<feature type="compositionally biased region" description="Low complexity" evidence="5">
    <location>
        <begin position="1089"/>
        <end position="1120"/>
    </location>
</feature>
<evidence type="ECO:0000256" key="1">
    <source>
        <dbReference type="ARBA" id="ARBA00022723"/>
    </source>
</evidence>
<feature type="compositionally biased region" description="Basic and acidic residues" evidence="5">
    <location>
        <begin position="756"/>
        <end position="769"/>
    </location>
</feature>
<dbReference type="InParanoid" id="A0A1Y2EDX1"/>
<feature type="compositionally biased region" description="Polar residues" evidence="5">
    <location>
        <begin position="227"/>
        <end position="238"/>
    </location>
</feature>
<evidence type="ECO:0000259" key="6">
    <source>
        <dbReference type="PROSITE" id="PS50103"/>
    </source>
</evidence>
<protein>
    <recommendedName>
        <fullName evidence="6">C3H1-type domain-containing protein</fullName>
    </recommendedName>
</protein>
<feature type="region of interest" description="Disordered" evidence="5">
    <location>
        <begin position="1002"/>
        <end position="1036"/>
    </location>
</feature>
<feature type="compositionally biased region" description="Basic and acidic residues" evidence="5">
    <location>
        <begin position="737"/>
        <end position="747"/>
    </location>
</feature>
<keyword evidence="1 4" id="KW-0479">Metal-binding</keyword>
<feature type="compositionally biased region" description="Basic and acidic residues" evidence="5">
    <location>
        <begin position="662"/>
        <end position="684"/>
    </location>
</feature>
<dbReference type="SMART" id="SM00356">
    <property type="entry name" value="ZnF_C3H1"/>
    <property type="match status" value="1"/>
</dbReference>
<feature type="compositionally biased region" description="Polar residues" evidence="5">
    <location>
        <begin position="1388"/>
        <end position="1397"/>
    </location>
</feature>
<dbReference type="InterPro" id="IPR036855">
    <property type="entry name" value="Znf_CCCH_sf"/>
</dbReference>
<feature type="compositionally biased region" description="Low complexity" evidence="5">
    <location>
        <begin position="777"/>
        <end position="799"/>
    </location>
</feature>
<dbReference type="SUPFAM" id="SSF90229">
    <property type="entry name" value="CCCH zinc finger"/>
    <property type="match status" value="1"/>
</dbReference>
<feature type="compositionally biased region" description="Basic and acidic residues" evidence="5">
    <location>
        <begin position="471"/>
        <end position="491"/>
    </location>
</feature>
<reference evidence="7 8" key="1">
    <citation type="submission" date="2016-07" db="EMBL/GenBank/DDBJ databases">
        <title>Pervasive Adenine N6-methylation of Active Genes in Fungi.</title>
        <authorList>
            <consortium name="DOE Joint Genome Institute"/>
            <person name="Mondo S.J."/>
            <person name="Dannebaum R.O."/>
            <person name="Kuo R.C."/>
            <person name="Labutti K."/>
            <person name="Haridas S."/>
            <person name="Kuo A."/>
            <person name="Salamov A."/>
            <person name="Ahrendt S.R."/>
            <person name="Lipzen A."/>
            <person name="Sullivan W."/>
            <person name="Andreopoulos W.B."/>
            <person name="Clum A."/>
            <person name="Lindquist E."/>
            <person name="Daum C."/>
            <person name="Ramamoorthy G.K."/>
            <person name="Gryganskyi A."/>
            <person name="Culley D."/>
            <person name="Magnuson J.K."/>
            <person name="James T.Y."/>
            <person name="O'Malley M.A."/>
            <person name="Stajich J.E."/>
            <person name="Spatafora J.W."/>
            <person name="Visel A."/>
            <person name="Grigoriev I.V."/>
        </authorList>
    </citation>
    <scope>NUCLEOTIDE SEQUENCE [LARGE SCALE GENOMIC DNA]</scope>
    <source>
        <strain evidence="7 8">CBS 129021</strain>
    </source>
</reference>
<evidence type="ECO:0000256" key="2">
    <source>
        <dbReference type="ARBA" id="ARBA00022771"/>
    </source>
</evidence>
<keyword evidence="3 4" id="KW-0862">Zinc</keyword>
<dbReference type="GeneID" id="63769852"/>
<dbReference type="Gene3D" id="4.10.1000.10">
    <property type="entry name" value="Zinc finger, CCCH-type"/>
    <property type="match status" value="1"/>
</dbReference>
<organism evidence="7 8">
    <name type="scientific">Pseudomassariella vexata</name>
    <dbReference type="NCBI Taxonomy" id="1141098"/>
    <lineage>
        <taxon>Eukaryota</taxon>
        <taxon>Fungi</taxon>
        <taxon>Dikarya</taxon>
        <taxon>Ascomycota</taxon>
        <taxon>Pezizomycotina</taxon>
        <taxon>Sordariomycetes</taxon>
        <taxon>Xylariomycetidae</taxon>
        <taxon>Amphisphaeriales</taxon>
        <taxon>Pseudomassariaceae</taxon>
        <taxon>Pseudomassariella</taxon>
    </lineage>
</organism>
<dbReference type="Proteomes" id="UP000193689">
    <property type="component" value="Unassembled WGS sequence"/>
</dbReference>
<gene>
    <name evidence="7" type="ORF">BCR38DRAFT_142302</name>
</gene>
<feature type="compositionally biased region" description="Basic residues" evidence="5">
    <location>
        <begin position="868"/>
        <end position="878"/>
    </location>
</feature>
<feature type="compositionally biased region" description="Polar residues" evidence="5">
    <location>
        <begin position="1361"/>
        <end position="1382"/>
    </location>
</feature>
<feature type="compositionally biased region" description="Low complexity" evidence="5">
    <location>
        <begin position="1398"/>
        <end position="1409"/>
    </location>
</feature>
<feature type="region of interest" description="Disordered" evidence="5">
    <location>
        <begin position="662"/>
        <end position="951"/>
    </location>
</feature>
<feature type="region of interest" description="Disordered" evidence="5">
    <location>
        <begin position="217"/>
        <end position="309"/>
    </location>
</feature>
<evidence type="ECO:0000256" key="3">
    <source>
        <dbReference type="ARBA" id="ARBA00022833"/>
    </source>
</evidence>
<dbReference type="OrthoDB" id="4347at2759"/>
<feature type="region of interest" description="Disordered" evidence="5">
    <location>
        <begin position="1087"/>
        <end position="1121"/>
    </location>
</feature>
<feature type="compositionally biased region" description="Pro residues" evidence="5">
    <location>
        <begin position="252"/>
        <end position="262"/>
    </location>
</feature>
<keyword evidence="2 4" id="KW-0863">Zinc-finger</keyword>